<dbReference type="GeneID" id="138700857"/>
<reference evidence="5" key="1">
    <citation type="submission" date="2017-02" db="EMBL/GenBank/DDBJ databases">
        <authorList>
            <person name="Peterson S.W."/>
        </authorList>
    </citation>
    <scope>NUCLEOTIDE SEQUENCE</scope>
</reference>
<evidence type="ECO:0000313" key="5">
    <source>
        <dbReference type="EMBL" id="AVA17416.1"/>
    </source>
</evidence>
<dbReference type="RefSeq" id="XP_069683331.1">
    <property type="nucleotide sequence ID" value="XM_069827230.1"/>
</dbReference>
<accession>A0A2P0XJ08</accession>
<sequence>MATLKGASGWRILNSYYNEARSFATIRFAKPEYESPVIQHCLITVPIRGFFNLPKITDKKKEYVGKKLVGYSMEQMYTVVSDVENYKQFVPFCKKSTVWARGPQHMKADLVIGFPPIHESYTSRITLRKPSLVRAVCTEGKLFNHLLTEWRFSPGLKGNVHSCIIDFSVSFEFRSLLHSQLAHVFFNEVVRQMEEAFLHEATSRFGKPSVRTQRLRVVSLGS</sequence>
<dbReference type="SUPFAM" id="SSF55961">
    <property type="entry name" value="Bet v1-like"/>
    <property type="match status" value="1"/>
</dbReference>
<evidence type="ECO:0000259" key="4">
    <source>
        <dbReference type="Pfam" id="PF03364"/>
    </source>
</evidence>
<comment type="function">
    <text evidence="3">Required for the function of coenzyme Q in the respiratory chain. May serve as a chaperone or may be involved in the transport of Q6 from its site of synthesis to the catalytic sites of the respiratory complexes.</text>
</comment>
<organism evidence="5">
    <name type="scientific">Periplaneta americana</name>
    <name type="common">American cockroach</name>
    <name type="synonym">Blatta americana</name>
    <dbReference type="NCBI Taxonomy" id="6978"/>
    <lineage>
        <taxon>Eukaryota</taxon>
        <taxon>Metazoa</taxon>
        <taxon>Ecdysozoa</taxon>
        <taxon>Arthropoda</taxon>
        <taxon>Hexapoda</taxon>
        <taxon>Insecta</taxon>
        <taxon>Pterygota</taxon>
        <taxon>Neoptera</taxon>
        <taxon>Polyneoptera</taxon>
        <taxon>Dictyoptera</taxon>
        <taxon>Blattodea</taxon>
        <taxon>Blattoidea</taxon>
        <taxon>Blattidae</taxon>
        <taxon>Blattinae</taxon>
        <taxon>Periplaneta</taxon>
    </lineage>
</organism>
<dbReference type="PANTHER" id="PTHR12901">
    <property type="entry name" value="SPERM PROTEIN HOMOLOG"/>
    <property type="match status" value="1"/>
</dbReference>
<dbReference type="GO" id="GO:0045333">
    <property type="term" value="P:cellular respiration"/>
    <property type="evidence" value="ECO:0007669"/>
    <property type="project" value="InterPro"/>
</dbReference>
<dbReference type="GO" id="GO:0005739">
    <property type="term" value="C:mitochondrion"/>
    <property type="evidence" value="ECO:0007669"/>
    <property type="project" value="TreeGrafter"/>
</dbReference>
<name>A0A2P0XJ08_PERAM</name>
<protein>
    <submittedName>
        <fullName evidence="5">Putative Per a allergen</fullName>
    </submittedName>
</protein>
<comment type="similarity">
    <text evidence="1">Belongs to the COQ10 family.</text>
</comment>
<dbReference type="PANTHER" id="PTHR12901:SF10">
    <property type="entry name" value="COENZYME Q-BINDING PROTEIN COQ10, MITOCHONDRIAL"/>
    <property type="match status" value="1"/>
</dbReference>
<dbReference type="InterPro" id="IPR005031">
    <property type="entry name" value="COQ10_START"/>
</dbReference>
<comment type="subunit">
    <text evidence="2">Interacts with coenzyme Q.</text>
</comment>
<proteinExistence type="evidence at transcript level"/>
<dbReference type="EMBL" id="KY661329">
    <property type="protein sequence ID" value="AVA17416.1"/>
    <property type="molecule type" value="mRNA"/>
</dbReference>
<feature type="domain" description="Coenzyme Q-binding protein COQ10 START" evidence="4">
    <location>
        <begin position="69"/>
        <end position="197"/>
    </location>
</feature>
<dbReference type="AlphaFoldDB" id="A0A2P0XJ08"/>
<dbReference type="Gene3D" id="3.30.530.20">
    <property type="match status" value="1"/>
</dbReference>
<dbReference type="GO" id="GO:0048039">
    <property type="term" value="F:ubiquinone binding"/>
    <property type="evidence" value="ECO:0007669"/>
    <property type="project" value="InterPro"/>
</dbReference>
<dbReference type="InterPro" id="IPR023393">
    <property type="entry name" value="START-like_dom_sf"/>
</dbReference>
<evidence type="ECO:0000256" key="1">
    <source>
        <dbReference type="ARBA" id="ARBA00006885"/>
    </source>
</evidence>
<dbReference type="KEGG" id="pame:138700857"/>
<evidence type="ECO:0000256" key="3">
    <source>
        <dbReference type="ARBA" id="ARBA00024947"/>
    </source>
</evidence>
<dbReference type="InterPro" id="IPR044996">
    <property type="entry name" value="COQ10-like"/>
</dbReference>
<dbReference type="Pfam" id="PF03364">
    <property type="entry name" value="Polyketide_cyc"/>
    <property type="match status" value="1"/>
</dbReference>
<evidence type="ECO:0000256" key="2">
    <source>
        <dbReference type="ARBA" id="ARBA00011814"/>
    </source>
</evidence>
<dbReference type="CDD" id="cd07813">
    <property type="entry name" value="COQ10p_like"/>
    <property type="match status" value="1"/>
</dbReference>